<accession>A0A0C7P0M0</accession>
<name>A0A0C7P0M0_DEFTU</name>
<protein>
    <recommendedName>
        <fullName evidence="8 9">Pyrroline-5-carboxylate reductase</fullName>
        <shortName evidence="8">P5C reductase</shortName>
        <shortName evidence="8">P5CR</shortName>
        <ecNumber evidence="8 9">1.5.1.2</ecNumber>
    </recommendedName>
    <alternativeName>
        <fullName evidence="8">PCA reductase</fullName>
    </alternativeName>
</protein>
<evidence type="ECO:0000256" key="5">
    <source>
        <dbReference type="ARBA" id="ARBA00022650"/>
    </source>
</evidence>
<dbReference type="PATRIC" id="fig|1006576.9.peg.249"/>
<dbReference type="PANTHER" id="PTHR11645">
    <property type="entry name" value="PYRROLINE-5-CARBOXYLATE REDUCTASE"/>
    <property type="match status" value="1"/>
</dbReference>
<dbReference type="SUPFAM" id="SSF51735">
    <property type="entry name" value="NAD(P)-binding Rossmann-fold domains"/>
    <property type="match status" value="1"/>
</dbReference>
<keyword evidence="14" id="KW-1185">Reference proteome</keyword>
<evidence type="ECO:0000256" key="9">
    <source>
        <dbReference type="NCBIfam" id="TIGR00112"/>
    </source>
</evidence>
<dbReference type="InterPro" id="IPR028939">
    <property type="entry name" value="P5C_Rdtase_cat_N"/>
</dbReference>
<evidence type="ECO:0000313" key="14">
    <source>
        <dbReference type="Proteomes" id="UP000032809"/>
    </source>
</evidence>
<feature type="binding site" evidence="10">
    <location>
        <position position="57"/>
    </location>
    <ligand>
        <name>NADPH</name>
        <dbReference type="ChEBI" id="CHEBI:57783"/>
    </ligand>
</feature>
<dbReference type="UniPathway" id="UPA00098">
    <property type="reaction ID" value="UER00361"/>
</dbReference>
<sequence length="275" mass="29663">MDKKLCIIGLGKMGSTLAKGLVNAGILKKEQIVGTDICVDNFEMNPVYCNIETLNDNIKAVQQCDIVLLSVKPQVIDKVLKEISSFCKDKIVISIAAGITIEHLEKALPSSAKIIRAMPNTPILVGEGVIAISRNKNVSDEEISMVKNLLESVGRVYLVEEDMMDVITALSGSGPAYVYIIIEALADGGVLMGLPRDLSLEFAARTVLGSAKMVLESNKHPGELKDMVTSPGGTAIRGIEVLENRGIRGIIMNAVKEAANRSQEINSQRGVKFDR</sequence>
<evidence type="ECO:0000313" key="13">
    <source>
        <dbReference type="EMBL" id="CEP77584.1"/>
    </source>
</evidence>
<comment type="similarity">
    <text evidence="2 8">Belongs to the pyrroline-5-carboxylate reductase family.</text>
</comment>
<evidence type="ECO:0000259" key="11">
    <source>
        <dbReference type="Pfam" id="PF03807"/>
    </source>
</evidence>
<keyword evidence="7 8" id="KW-0560">Oxidoreductase</keyword>
<evidence type="ECO:0000256" key="1">
    <source>
        <dbReference type="ARBA" id="ARBA00004496"/>
    </source>
</evidence>
<dbReference type="GO" id="GO:0005737">
    <property type="term" value="C:cytoplasm"/>
    <property type="evidence" value="ECO:0007669"/>
    <property type="project" value="UniProtKB-SubCell"/>
</dbReference>
<reference evidence="14" key="1">
    <citation type="submission" date="2014-11" db="EMBL/GenBank/DDBJ databases">
        <authorList>
            <person name="Wibberg D."/>
        </authorList>
    </citation>
    <scope>NUCLEOTIDE SEQUENCE [LARGE SCALE GENOMIC DNA]</scope>
    <source>
        <strain evidence="14">L3</strain>
    </source>
</reference>
<evidence type="ECO:0000256" key="8">
    <source>
        <dbReference type="HAMAP-Rule" id="MF_01925"/>
    </source>
</evidence>
<dbReference type="Pfam" id="PF14748">
    <property type="entry name" value="P5CR_dimer"/>
    <property type="match status" value="1"/>
</dbReference>
<dbReference type="Gene3D" id="3.40.50.720">
    <property type="entry name" value="NAD(P)-binding Rossmann-like Domain"/>
    <property type="match status" value="1"/>
</dbReference>
<evidence type="ECO:0000259" key="12">
    <source>
        <dbReference type="Pfam" id="PF14748"/>
    </source>
</evidence>
<dbReference type="RefSeq" id="WP_052670227.1">
    <property type="nucleotide sequence ID" value="NZ_LN824141.1"/>
</dbReference>
<evidence type="ECO:0000256" key="10">
    <source>
        <dbReference type="PIRSR" id="PIRSR000193-1"/>
    </source>
</evidence>
<dbReference type="PIRSF" id="PIRSF000193">
    <property type="entry name" value="Pyrrol-5-carb_rd"/>
    <property type="match status" value="1"/>
</dbReference>
<dbReference type="NCBIfam" id="TIGR00112">
    <property type="entry name" value="proC"/>
    <property type="match status" value="1"/>
</dbReference>
<dbReference type="EMBL" id="LN824141">
    <property type="protein sequence ID" value="CEP77584.1"/>
    <property type="molecule type" value="Genomic_DNA"/>
</dbReference>
<dbReference type="FunFam" id="1.10.3730.10:FF:000001">
    <property type="entry name" value="Pyrroline-5-carboxylate reductase"/>
    <property type="match status" value="1"/>
</dbReference>
<dbReference type="GO" id="GO:0004735">
    <property type="term" value="F:pyrroline-5-carboxylate reductase activity"/>
    <property type="evidence" value="ECO:0007669"/>
    <property type="project" value="UniProtKB-UniRule"/>
</dbReference>
<feature type="domain" description="Pyrroline-5-carboxylate reductase catalytic N-terminal" evidence="11">
    <location>
        <begin position="4"/>
        <end position="98"/>
    </location>
</feature>
<keyword evidence="4 8" id="KW-0028">Amino-acid biosynthesis</keyword>
<dbReference type="KEGG" id="dtn:DTL3_0253"/>
<dbReference type="OrthoDB" id="9805754at2"/>
<gene>
    <name evidence="8 13" type="primary">proC</name>
    <name evidence="13" type="ORF">DTL3_0253</name>
</gene>
<dbReference type="Proteomes" id="UP000032809">
    <property type="component" value="Chromosome I"/>
</dbReference>
<keyword evidence="3 8" id="KW-0963">Cytoplasm</keyword>
<dbReference type="FunFam" id="3.40.50.720:FF:000190">
    <property type="entry name" value="Pyrroline-5-carboxylate reductase"/>
    <property type="match status" value="1"/>
</dbReference>
<dbReference type="HOGENOM" id="CLU_042344_3_1_0"/>
<dbReference type="Gene3D" id="1.10.3730.10">
    <property type="entry name" value="ProC C-terminal domain-like"/>
    <property type="match status" value="1"/>
</dbReference>
<comment type="catalytic activity">
    <reaction evidence="8">
        <text>L-proline + NADP(+) = (S)-1-pyrroline-5-carboxylate + NADPH + 2 H(+)</text>
        <dbReference type="Rhea" id="RHEA:14109"/>
        <dbReference type="ChEBI" id="CHEBI:15378"/>
        <dbReference type="ChEBI" id="CHEBI:17388"/>
        <dbReference type="ChEBI" id="CHEBI:57783"/>
        <dbReference type="ChEBI" id="CHEBI:58349"/>
        <dbReference type="ChEBI" id="CHEBI:60039"/>
        <dbReference type="EC" id="1.5.1.2"/>
    </reaction>
</comment>
<dbReference type="HAMAP" id="MF_01925">
    <property type="entry name" value="P5C_reductase"/>
    <property type="match status" value="1"/>
</dbReference>
<dbReference type="InterPro" id="IPR029036">
    <property type="entry name" value="P5CR_dimer"/>
</dbReference>
<dbReference type="InterPro" id="IPR036291">
    <property type="entry name" value="NAD(P)-bd_dom_sf"/>
</dbReference>
<comment type="subcellular location">
    <subcellularLocation>
        <location evidence="1 8">Cytoplasm</location>
    </subcellularLocation>
</comment>
<evidence type="ECO:0000256" key="7">
    <source>
        <dbReference type="ARBA" id="ARBA00023002"/>
    </source>
</evidence>
<keyword evidence="5 8" id="KW-0641">Proline biosynthesis</keyword>
<evidence type="ECO:0000256" key="2">
    <source>
        <dbReference type="ARBA" id="ARBA00005525"/>
    </source>
</evidence>
<comment type="catalytic activity">
    <reaction evidence="8">
        <text>L-proline + NAD(+) = (S)-1-pyrroline-5-carboxylate + NADH + 2 H(+)</text>
        <dbReference type="Rhea" id="RHEA:14105"/>
        <dbReference type="ChEBI" id="CHEBI:15378"/>
        <dbReference type="ChEBI" id="CHEBI:17388"/>
        <dbReference type="ChEBI" id="CHEBI:57540"/>
        <dbReference type="ChEBI" id="CHEBI:57945"/>
        <dbReference type="ChEBI" id="CHEBI:60039"/>
        <dbReference type="EC" id="1.5.1.2"/>
    </reaction>
</comment>
<comment type="pathway">
    <text evidence="8">Amino-acid biosynthesis; L-proline biosynthesis; L-proline from L-glutamate 5-semialdehyde: step 1/1.</text>
</comment>
<feature type="domain" description="Pyrroline-5-carboxylate reductase dimerisation" evidence="12">
    <location>
        <begin position="161"/>
        <end position="264"/>
    </location>
</feature>
<dbReference type="InterPro" id="IPR000304">
    <property type="entry name" value="Pyrroline-COOH_reductase"/>
</dbReference>
<proteinExistence type="inferred from homology"/>
<evidence type="ECO:0000256" key="6">
    <source>
        <dbReference type="ARBA" id="ARBA00022857"/>
    </source>
</evidence>
<keyword evidence="6 8" id="KW-0521">NADP</keyword>
<dbReference type="PANTHER" id="PTHR11645:SF0">
    <property type="entry name" value="PYRROLINE-5-CARBOXYLATE REDUCTASE 3"/>
    <property type="match status" value="1"/>
</dbReference>
<evidence type="ECO:0000256" key="3">
    <source>
        <dbReference type="ARBA" id="ARBA00022490"/>
    </source>
</evidence>
<dbReference type="Pfam" id="PF03807">
    <property type="entry name" value="F420_oxidored"/>
    <property type="match status" value="1"/>
</dbReference>
<dbReference type="AlphaFoldDB" id="A0A0C7P0M0"/>
<dbReference type="InterPro" id="IPR008927">
    <property type="entry name" value="6-PGluconate_DH-like_C_sf"/>
</dbReference>
<dbReference type="STRING" id="1006576.DTL3_0253"/>
<dbReference type="SUPFAM" id="SSF48179">
    <property type="entry name" value="6-phosphogluconate dehydrogenase C-terminal domain-like"/>
    <property type="match status" value="1"/>
</dbReference>
<comment type="function">
    <text evidence="8">Catalyzes the reduction of 1-pyrroline-5-carboxylate (PCA) to L-proline.</text>
</comment>
<feature type="binding site" evidence="10">
    <location>
        <begin position="8"/>
        <end position="13"/>
    </location>
    <ligand>
        <name>NADP(+)</name>
        <dbReference type="ChEBI" id="CHEBI:58349"/>
    </ligand>
</feature>
<dbReference type="GO" id="GO:0055129">
    <property type="term" value="P:L-proline biosynthetic process"/>
    <property type="evidence" value="ECO:0007669"/>
    <property type="project" value="UniProtKB-UniRule"/>
</dbReference>
<organism evidence="13 14">
    <name type="scientific">Defluviitoga tunisiensis</name>
    <dbReference type="NCBI Taxonomy" id="1006576"/>
    <lineage>
        <taxon>Bacteria</taxon>
        <taxon>Thermotogati</taxon>
        <taxon>Thermotogota</taxon>
        <taxon>Thermotogae</taxon>
        <taxon>Petrotogales</taxon>
        <taxon>Petrotogaceae</taxon>
        <taxon>Defluviitoga</taxon>
    </lineage>
</organism>
<dbReference type="EC" id="1.5.1.2" evidence="8 9"/>
<evidence type="ECO:0000256" key="4">
    <source>
        <dbReference type="ARBA" id="ARBA00022605"/>
    </source>
</evidence>